<comment type="caution">
    <text evidence="1">The sequence shown here is derived from an EMBL/GenBank/DDBJ whole genome shotgun (WGS) entry which is preliminary data.</text>
</comment>
<dbReference type="Proteomes" id="UP000050326">
    <property type="component" value="Unassembled WGS sequence"/>
</dbReference>
<sequence length="48" mass="5295">MGGAGNPPNQGIKDLKKYIKLVIKEIKDSDDKNNVEKAVVVNKDINNE</sequence>
<name>A0A0P9AI91_9CLOT</name>
<dbReference type="STRING" id="36849.OXPF_13070"/>
<dbReference type="EMBL" id="LKET01000027">
    <property type="protein sequence ID" value="KPU45180.1"/>
    <property type="molecule type" value="Genomic_DNA"/>
</dbReference>
<keyword evidence="2" id="KW-1185">Reference proteome</keyword>
<gene>
    <name evidence="1" type="ORF">OXPF_13070</name>
</gene>
<evidence type="ECO:0000313" key="1">
    <source>
        <dbReference type="EMBL" id="KPU45180.1"/>
    </source>
</evidence>
<proteinExistence type="predicted"/>
<dbReference type="RefSeq" id="WP_160317164.1">
    <property type="nucleotide sequence ID" value="NZ_LKET01000027.1"/>
</dbReference>
<organism evidence="1 2">
    <name type="scientific">Oxobacter pfennigii</name>
    <dbReference type="NCBI Taxonomy" id="36849"/>
    <lineage>
        <taxon>Bacteria</taxon>
        <taxon>Bacillati</taxon>
        <taxon>Bacillota</taxon>
        <taxon>Clostridia</taxon>
        <taxon>Eubacteriales</taxon>
        <taxon>Clostridiaceae</taxon>
        <taxon>Oxobacter</taxon>
    </lineage>
</organism>
<dbReference type="AlphaFoldDB" id="A0A0P9AI91"/>
<evidence type="ECO:0000313" key="2">
    <source>
        <dbReference type="Proteomes" id="UP000050326"/>
    </source>
</evidence>
<accession>A0A0P9AI91</accession>
<reference evidence="1 2" key="1">
    <citation type="submission" date="2015-09" db="EMBL/GenBank/DDBJ databases">
        <title>Genome sequence of Oxobacter pfennigii DSM 3222.</title>
        <authorList>
            <person name="Poehlein A."/>
            <person name="Bengelsdorf F.R."/>
            <person name="Schiel-Bengelsdorf B."/>
            <person name="Duerre P."/>
            <person name="Daniel R."/>
        </authorList>
    </citation>
    <scope>NUCLEOTIDE SEQUENCE [LARGE SCALE GENOMIC DNA]</scope>
    <source>
        <strain evidence="1 2">DSM 3222</strain>
    </source>
</reference>
<protein>
    <submittedName>
        <fullName evidence="1">Uncharacterized protein</fullName>
    </submittedName>
</protein>